<keyword evidence="6" id="KW-0175">Coiled coil</keyword>
<dbReference type="CDD" id="cd00082">
    <property type="entry name" value="HisKA"/>
    <property type="match status" value="1"/>
</dbReference>
<reference evidence="10" key="1">
    <citation type="submission" date="2016-03" db="EMBL/GenBank/DDBJ databases">
        <authorList>
            <person name="Heylen K."/>
            <person name="De Vos P."/>
            <person name="Vekeman B."/>
        </authorList>
    </citation>
    <scope>NUCLEOTIDE SEQUENCE [LARGE SCALE GENOMIC DNA]</scope>
    <source>
        <strain evidence="10">R-45383</strain>
    </source>
</reference>
<dbReference type="SMART" id="SM00388">
    <property type="entry name" value="HisKA"/>
    <property type="match status" value="1"/>
</dbReference>
<dbReference type="InterPro" id="IPR001789">
    <property type="entry name" value="Sig_transdc_resp-reg_receiver"/>
</dbReference>
<dbReference type="GO" id="GO:0000155">
    <property type="term" value="F:phosphorelay sensor kinase activity"/>
    <property type="evidence" value="ECO:0007669"/>
    <property type="project" value="InterPro"/>
</dbReference>
<dbReference type="PROSITE" id="PS50109">
    <property type="entry name" value="HIS_KIN"/>
    <property type="match status" value="1"/>
</dbReference>
<dbReference type="PANTHER" id="PTHR45339">
    <property type="entry name" value="HYBRID SIGNAL TRANSDUCTION HISTIDINE KINASE J"/>
    <property type="match status" value="1"/>
</dbReference>
<accession>A0A177NG17</accession>
<evidence type="ECO:0000256" key="3">
    <source>
        <dbReference type="ARBA" id="ARBA00022553"/>
    </source>
</evidence>
<evidence type="ECO:0000256" key="6">
    <source>
        <dbReference type="SAM" id="Coils"/>
    </source>
</evidence>
<evidence type="ECO:0000259" key="7">
    <source>
        <dbReference type="PROSITE" id="PS50109"/>
    </source>
</evidence>
<dbReference type="FunFam" id="3.30.565.10:FF:000010">
    <property type="entry name" value="Sensor histidine kinase RcsC"/>
    <property type="match status" value="1"/>
</dbReference>
<dbReference type="InterPro" id="IPR036097">
    <property type="entry name" value="HisK_dim/P_sf"/>
</dbReference>
<dbReference type="PRINTS" id="PR00344">
    <property type="entry name" value="BCTRLSENSOR"/>
</dbReference>
<proteinExistence type="predicted"/>
<dbReference type="InterPro" id="IPR003661">
    <property type="entry name" value="HisK_dim/P_dom"/>
</dbReference>
<dbReference type="AlphaFoldDB" id="A0A177NG17"/>
<dbReference type="SUPFAM" id="SSF47384">
    <property type="entry name" value="Homodimeric domain of signal transducing histidine kinase"/>
    <property type="match status" value="1"/>
</dbReference>
<dbReference type="Gene3D" id="3.30.565.10">
    <property type="entry name" value="Histidine kinase-like ATPase, C-terminal domain"/>
    <property type="match status" value="1"/>
</dbReference>
<dbReference type="Gene3D" id="3.40.50.2300">
    <property type="match status" value="1"/>
</dbReference>
<name>A0A177NG17_9GAMM</name>
<keyword evidence="4" id="KW-0902">Two-component regulatory system</keyword>
<dbReference type="SMART" id="SM00448">
    <property type="entry name" value="REC"/>
    <property type="match status" value="1"/>
</dbReference>
<evidence type="ECO:0000313" key="9">
    <source>
        <dbReference type="EMBL" id="OAI16393.1"/>
    </source>
</evidence>
<evidence type="ECO:0000256" key="2">
    <source>
        <dbReference type="ARBA" id="ARBA00012438"/>
    </source>
</evidence>
<dbReference type="Pfam" id="PF00072">
    <property type="entry name" value="Response_reg"/>
    <property type="match status" value="1"/>
</dbReference>
<dbReference type="InterPro" id="IPR003594">
    <property type="entry name" value="HATPase_dom"/>
</dbReference>
<dbReference type="InterPro" id="IPR004358">
    <property type="entry name" value="Sig_transdc_His_kin-like_C"/>
</dbReference>
<dbReference type="Pfam" id="PF02518">
    <property type="entry name" value="HATPase_c"/>
    <property type="match status" value="1"/>
</dbReference>
<feature type="domain" description="Histidine kinase" evidence="7">
    <location>
        <begin position="191"/>
        <end position="413"/>
    </location>
</feature>
<dbReference type="CDD" id="cd16922">
    <property type="entry name" value="HATPase_EvgS-ArcB-TorS-like"/>
    <property type="match status" value="1"/>
</dbReference>
<evidence type="ECO:0000313" key="10">
    <source>
        <dbReference type="Proteomes" id="UP000077628"/>
    </source>
</evidence>
<dbReference type="Pfam" id="PF00512">
    <property type="entry name" value="HisKA"/>
    <property type="match status" value="1"/>
</dbReference>
<dbReference type="InterPro" id="IPR005467">
    <property type="entry name" value="His_kinase_dom"/>
</dbReference>
<evidence type="ECO:0000259" key="8">
    <source>
        <dbReference type="PROSITE" id="PS50110"/>
    </source>
</evidence>
<organism evidence="9 10">
    <name type="scientific">Methylomonas koyamae</name>
    <dbReference type="NCBI Taxonomy" id="702114"/>
    <lineage>
        <taxon>Bacteria</taxon>
        <taxon>Pseudomonadati</taxon>
        <taxon>Pseudomonadota</taxon>
        <taxon>Gammaproteobacteria</taxon>
        <taxon>Methylococcales</taxon>
        <taxon>Methylococcaceae</taxon>
        <taxon>Methylomonas</taxon>
    </lineage>
</organism>
<dbReference type="Proteomes" id="UP000077628">
    <property type="component" value="Unassembled WGS sequence"/>
</dbReference>
<dbReference type="Gene3D" id="1.10.287.130">
    <property type="match status" value="1"/>
</dbReference>
<comment type="catalytic activity">
    <reaction evidence="1">
        <text>ATP + protein L-histidine = ADP + protein N-phospho-L-histidine.</text>
        <dbReference type="EC" id="2.7.13.3"/>
    </reaction>
</comment>
<evidence type="ECO:0000256" key="4">
    <source>
        <dbReference type="ARBA" id="ARBA00023012"/>
    </source>
</evidence>
<dbReference type="SUPFAM" id="SSF55781">
    <property type="entry name" value="GAF domain-like"/>
    <property type="match status" value="1"/>
</dbReference>
<dbReference type="EMBL" id="LUUK01000186">
    <property type="protein sequence ID" value="OAI16393.1"/>
    <property type="molecule type" value="Genomic_DNA"/>
</dbReference>
<dbReference type="STRING" id="702114.A1355_09940"/>
<dbReference type="SUPFAM" id="SSF55874">
    <property type="entry name" value="ATPase domain of HSP90 chaperone/DNA topoisomerase II/histidine kinase"/>
    <property type="match status" value="1"/>
</dbReference>
<comment type="caution">
    <text evidence="9">The sequence shown here is derived from an EMBL/GenBank/DDBJ whole genome shotgun (WGS) entry which is preliminary data.</text>
</comment>
<evidence type="ECO:0000256" key="1">
    <source>
        <dbReference type="ARBA" id="ARBA00000085"/>
    </source>
</evidence>
<dbReference type="PANTHER" id="PTHR45339:SF1">
    <property type="entry name" value="HYBRID SIGNAL TRANSDUCTION HISTIDINE KINASE J"/>
    <property type="match status" value="1"/>
</dbReference>
<dbReference type="CDD" id="cd17546">
    <property type="entry name" value="REC_hyHK_CKI1_RcsC-like"/>
    <property type="match status" value="1"/>
</dbReference>
<protein>
    <recommendedName>
        <fullName evidence="2">histidine kinase</fullName>
        <ecNumber evidence="2">2.7.13.3</ecNumber>
    </recommendedName>
</protein>
<feature type="modified residue" description="4-aspartylphosphate" evidence="5">
    <location>
        <position position="492"/>
    </location>
</feature>
<dbReference type="SMART" id="SM00387">
    <property type="entry name" value="HATPase_c"/>
    <property type="match status" value="1"/>
</dbReference>
<dbReference type="InterPro" id="IPR036890">
    <property type="entry name" value="HATPase_C_sf"/>
</dbReference>
<dbReference type="EC" id="2.7.13.3" evidence="2"/>
<feature type="coiled-coil region" evidence="6">
    <location>
        <begin position="7"/>
        <end position="34"/>
    </location>
</feature>
<keyword evidence="3 5" id="KW-0597">Phosphoprotein</keyword>
<dbReference type="InterPro" id="IPR011006">
    <property type="entry name" value="CheY-like_superfamily"/>
</dbReference>
<evidence type="ECO:0000256" key="5">
    <source>
        <dbReference type="PROSITE-ProRule" id="PRU00169"/>
    </source>
</evidence>
<feature type="domain" description="Response regulatory" evidence="8">
    <location>
        <begin position="443"/>
        <end position="562"/>
    </location>
</feature>
<dbReference type="PROSITE" id="PS50110">
    <property type="entry name" value="RESPONSE_REGULATORY"/>
    <property type="match status" value="1"/>
</dbReference>
<dbReference type="SUPFAM" id="SSF52172">
    <property type="entry name" value="CheY-like"/>
    <property type="match status" value="1"/>
</dbReference>
<keyword evidence="10" id="KW-1185">Reference proteome</keyword>
<sequence>MTAAADPRHLQQRIEHLEARVRKLSEEKANLYLVLHMVELLNTVAGVESLLESWMAALCGTLGGSNVEIYYLDEGKLHYANLFGERCVLTEIGDPLVAEAFSSQRFIESVSDARHTLLRGTEVPVACTWVMPLLVGKELIGVVKMTDLLGSAQMRDYLQPFLSHMALILNNEIKTRVAETANRAKSNFLATMSHEIRTPLNGILGMAQLLSLPGGNPEKHREYAQTILTSGQTLLALLNDILDLSKIEASKLELVEVAVAPAVIIEETRQLYAESARQKGLSLHADWLAEPDRHYLLDPVRLRQMLSNLLSNAIKFTERGEIRIEGRELAGETGATELEFSVSDTGIGIPAEQQALLFKPFTQIDTGAARRFGGTGLGLSIVRRFAELMHGCAGVDSAAGSGARFWFRVRGEPTEVEPAADPMPSVGEPRRQLVEPTDGRIPNILIVDDDKTNRAVVEAMLSDQRVRLISAEDGRRALAVLAEQAVDLVLMDCRMPDMDGYEATRCLRQREAGEGGRRVPVVALTGHAFAEDRQRCLDAGMDAVLVKPLELSALNGQLARFLPGWHTVEAAATVPESAVQLDSERIAVMLDELDGLLEKNLFNAVGKYQALQQLLQGSPLQNRFLAVGQAINDMSFDRALVRLRALRAETSTGSGPL</sequence>
<dbReference type="RefSeq" id="WP_064030371.1">
    <property type="nucleotide sequence ID" value="NZ_LUUK01000186.1"/>
</dbReference>
<gene>
    <name evidence="9" type="ORF">A1355_09940</name>
</gene>